<organism evidence="2 3">
    <name type="scientific">Candidatus Rhodobacter oscarellae</name>
    <dbReference type="NCBI Taxonomy" id="1675527"/>
    <lineage>
        <taxon>Bacteria</taxon>
        <taxon>Pseudomonadati</taxon>
        <taxon>Pseudomonadota</taxon>
        <taxon>Alphaproteobacteria</taxon>
        <taxon>Rhodobacterales</taxon>
        <taxon>Rhodobacter group</taxon>
        <taxon>Rhodobacter</taxon>
    </lineage>
</organism>
<protein>
    <submittedName>
        <fullName evidence="2">UDP-glucose 4-epimerase</fullName>
        <ecNumber evidence="2">5.1.3.2</ecNumber>
    </submittedName>
</protein>
<feature type="domain" description="NAD-dependent epimerase/dehydratase" evidence="1">
    <location>
        <begin position="3"/>
        <end position="215"/>
    </location>
</feature>
<keyword evidence="2" id="KW-0413">Isomerase</keyword>
<dbReference type="Gene3D" id="3.40.50.720">
    <property type="entry name" value="NAD(P)-binding Rossmann-like Domain"/>
    <property type="match status" value="1"/>
</dbReference>
<dbReference type="PANTHER" id="PTHR43245">
    <property type="entry name" value="BIFUNCTIONAL POLYMYXIN RESISTANCE PROTEIN ARNA"/>
    <property type="match status" value="1"/>
</dbReference>
<comment type="caution">
    <text evidence="2">The sequence shown here is derived from an EMBL/GenBank/DDBJ whole genome shotgun (WGS) entry which is preliminary data.</text>
</comment>
<evidence type="ECO:0000313" key="3">
    <source>
        <dbReference type="Proteomes" id="UP000037178"/>
    </source>
</evidence>
<evidence type="ECO:0000259" key="1">
    <source>
        <dbReference type="Pfam" id="PF01370"/>
    </source>
</evidence>
<dbReference type="PANTHER" id="PTHR43245:SF53">
    <property type="entry name" value="EPIMERASE-RELATED"/>
    <property type="match status" value="1"/>
</dbReference>
<proteinExistence type="predicted"/>
<dbReference type="InterPro" id="IPR050177">
    <property type="entry name" value="Lipid_A_modif_metabolic_enz"/>
</dbReference>
<dbReference type="Pfam" id="PF01370">
    <property type="entry name" value="Epimerase"/>
    <property type="match status" value="1"/>
</dbReference>
<dbReference type="RefSeq" id="WP_049643143.1">
    <property type="nucleotide sequence ID" value="NZ_LFTY01000002.1"/>
</dbReference>
<dbReference type="STRING" id="1675527.AIOL_002376"/>
<dbReference type="Proteomes" id="UP000037178">
    <property type="component" value="Unassembled WGS sequence"/>
</dbReference>
<keyword evidence="3" id="KW-1185">Reference proteome</keyword>
<dbReference type="InterPro" id="IPR001509">
    <property type="entry name" value="Epimerase_deHydtase"/>
</dbReference>
<accession>A0A0J9GV09</accession>
<evidence type="ECO:0000313" key="2">
    <source>
        <dbReference type="EMBL" id="KMW57413.1"/>
    </source>
</evidence>
<dbReference type="SUPFAM" id="SSF51735">
    <property type="entry name" value="NAD(P)-binding Rossmann-fold domains"/>
    <property type="match status" value="1"/>
</dbReference>
<dbReference type="OrthoDB" id="7305551at2"/>
<dbReference type="EMBL" id="LFTY01000002">
    <property type="protein sequence ID" value="KMW57413.1"/>
    <property type="molecule type" value="Genomic_DNA"/>
</dbReference>
<sequence>MRIYVTGSGGILGRHVLAWLDRLCPEADVIRNTADLTDGDATQKALHDCGPLDLVLHLAALVPVAEVKADPARAYAVNVAGTANLCAAMTSKRMLYCSSGHVYAPSAERLAETAPTIPVSVYGQTKLMGEDTARFFAQTKGVSLCCGRVFSIHDPAQTGSYLRPTISRRLTTEDLSKPFELYGAESLRDFLTAKEAAQRLVKLALTEAEGEVNIGAGCGTKVAEFVQSLSSVTLDIHPKGHADILVADTSRLRAILGDLDG</sequence>
<reference evidence="2 3" key="1">
    <citation type="submission" date="2015-06" db="EMBL/GenBank/DDBJ databases">
        <title>Draft genome sequence of an Alphaproteobacteria species associated to the Mediterranean sponge Oscarella lobularis.</title>
        <authorList>
            <person name="Jourda C."/>
            <person name="Santini S."/>
            <person name="Claverie J.-M."/>
        </authorList>
    </citation>
    <scope>NUCLEOTIDE SEQUENCE [LARGE SCALE GENOMIC DNA]</scope>
    <source>
        <strain evidence="2">IGS</strain>
    </source>
</reference>
<dbReference type="AlphaFoldDB" id="A0A0J9GV09"/>
<dbReference type="PATRIC" id="fig|1675527.3.peg.2490"/>
<gene>
    <name evidence="2" type="ORF">AIOL_002376</name>
</gene>
<dbReference type="GO" id="GO:0003978">
    <property type="term" value="F:UDP-glucose 4-epimerase activity"/>
    <property type="evidence" value="ECO:0007669"/>
    <property type="project" value="UniProtKB-EC"/>
</dbReference>
<dbReference type="EC" id="5.1.3.2" evidence="2"/>
<name>A0A0J9GV09_9RHOB</name>
<dbReference type="InterPro" id="IPR036291">
    <property type="entry name" value="NAD(P)-bd_dom_sf"/>
</dbReference>